<protein>
    <submittedName>
        <fullName evidence="1">Uncharacterized protein</fullName>
    </submittedName>
</protein>
<gene>
    <name evidence="1" type="ORF">LTWDN19_07340</name>
</gene>
<dbReference type="EMBL" id="AP024685">
    <property type="protein sequence ID" value="BCX30167.1"/>
    <property type="molecule type" value="Genomic_DNA"/>
</dbReference>
<accession>A0ABM7QTF9</accession>
<evidence type="ECO:0000313" key="1">
    <source>
        <dbReference type="EMBL" id="BCX30167.1"/>
    </source>
</evidence>
<sequence length="63" mass="7467">MRRTQSFLGYICKRYCQNDNRVLLYEIEPVQFYSIKGEMTVKFVDKLSEKMLPFISKPIISGI</sequence>
<name>A0ABM7QTF9_LATCU</name>
<reference evidence="1 2" key="1">
    <citation type="submission" date="2021-05" db="EMBL/GenBank/DDBJ databases">
        <title>Complete Genome Sequence of Latilactobacillus sp. Strain WDN19, a High D-Aspartate-producing Lactic Acid Bacterium Isolated from a Japanese Pickle.</title>
        <authorList>
            <person name="Kajitani K."/>
            <person name="Takahashi S."/>
        </authorList>
    </citation>
    <scope>NUCLEOTIDE SEQUENCE [LARGE SCALE GENOMIC DNA]</scope>
    <source>
        <strain evidence="1 2">WDN19</strain>
    </source>
</reference>
<evidence type="ECO:0000313" key="2">
    <source>
        <dbReference type="Proteomes" id="UP000825100"/>
    </source>
</evidence>
<proteinExistence type="predicted"/>
<organism evidence="1 2">
    <name type="scientific">Latilactobacillus curvatus</name>
    <name type="common">Lactobacillus curvatus</name>
    <dbReference type="NCBI Taxonomy" id="28038"/>
    <lineage>
        <taxon>Bacteria</taxon>
        <taxon>Bacillati</taxon>
        <taxon>Bacillota</taxon>
        <taxon>Bacilli</taxon>
        <taxon>Lactobacillales</taxon>
        <taxon>Lactobacillaceae</taxon>
        <taxon>Latilactobacillus</taxon>
    </lineage>
</organism>
<keyword evidence="2" id="KW-1185">Reference proteome</keyword>
<dbReference type="Proteomes" id="UP000825100">
    <property type="component" value="Chromosome"/>
</dbReference>